<protein>
    <submittedName>
        <fullName evidence="1">Uncharacterized protein</fullName>
    </submittedName>
</protein>
<proteinExistence type="predicted"/>
<evidence type="ECO:0000313" key="1">
    <source>
        <dbReference type="EMBL" id="KAA6389362.1"/>
    </source>
</evidence>
<organism evidence="1 2">
    <name type="scientific">Streblomastix strix</name>
    <dbReference type="NCBI Taxonomy" id="222440"/>
    <lineage>
        <taxon>Eukaryota</taxon>
        <taxon>Metamonada</taxon>
        <taxon>Preaxostyla</taxon>
        <taxon>Oxymonadida</taxon>
        <taxon>Streblomastigidae</taxon>
        <taxon>Streblomastix</taxon>
    </lineage>
</organism>
<evidence type="ECO:0000313" key="2">
    <source>
        <dbReference type="Proteomes" id="UP000324800"/>
    </source>
</evidence>
<gene>
    <name evidence="1" type="ORF">EZS28_015115</name>
</gene>
<dbReference type="EMBL" id="SNRW01003613">
    <property type="protein sequence ID" value="KAA6389362.1"/>
    <property type="molecule type" value="Genomic_DNA"/>
</dbReference>
<name>A0A5J4W3X0_9EUKA</name>
<dbReference type="AlphaFoldDB" id="A0A5J4W3X0"/>
<dbReference type="Proteomes" id="UP000324800">
    <property type="component" value="Unassembled WGS sequence"/>
</dbReference>
<sequence>MQLEMQQITDPTDPAMKMDQMEGIVKMKVIEMEDQLDVESVIVLYYCMMIRIVENADVVSVLVSVVGMN</sequence>
<comment type="caution">
    <text evidence="1">The sequence shown here is derived from an EMBL/GenBank/DDBJ whole genome shotgun (WGS) entry which is preliminary data.</text>
</comment>
<accession>A0A5J4W3X0</accession>
<reference evidence="1 2" key="1">
    <citation type="submission" date="2019-03" db="EMBL/GenBank/DDBJ databases">
        <title>Single cell metagenomics reveals metabolic interactions within the superorganism composed of flagellate Streblomastix strix and complex community of Bacteroidetes bacteria on its surface.</title>
        <authorList>
            <person name="Treitli S.C."/>
            <person name="Kolisko M."/>
            <person name="Husnik F."/>
            <person name="Keeling P."/>
            <person name="Hampl V."/>
        </authorList>
    </citation>
    <scope>NUCLEOTIDE SEQUENCE [LARGE SCALE GENOMIC DNA]</scope>
    <source>
        <strain evidence="1">ST1C</strain>
    </source>
</reference>